<keyword evidence="6 7" id="KW-0862">Zinc</keyword>
<sequence length="258" mass="28994">MKIHQVYTESELRNFTYLIELDDGSALVIDPWDAAVVNSLLRNKQLRLKAIINTHEHWDHIQGNPELVAEHGCEVWAHSNGQEKVPGLSRMLTAGELIDLDSGAQLRVLDTPGHTYAHLCFLVLEQGTEVAIFTGDTLFNAGVGHCRGGDVDSLYQTISEQFHSLDNNVLVYPGHDYLENNLRFTLSVEPDNQQAQAWLPRVMAADPTVTPVVTCIGDEREFNSFFRLANAQIREGLNSVNATDKEVFIKLRSLRDNW</sequence>
<feature type="binding site" evidence="7">
    <location>
        <position position="59"/>
    </location>
    <ligand>
        <name>Zn(2+)</name>
        <dbReference type="ChEBI" id="CHEBI:29105"/>
        <label>2</label>
    </ligand>
</feature>
<evidence type="ECO:0000256" key="7">
    <source>
        <dbReference type="HAMAP-Rule" id="MF_01374"/>
    </source>
</evidence>
<dbReference type="GO" id="GO:0016787">
    <property type="term" value="F:hydrolase activity"/>
    <property type="evidence" value="ECO:0007669"/>
    <property type="project" value="UniProtKB-KW"/>
</dbReference>
<keyword evidence="5 7" id="KW-0378">Hydrolase</keyword>
<comment type="subunit">
    <text evidence="7">Monomer.</text>
</comment>
<gene>
    <name evidence="7" type="primary">gloB</name>
    <name evidence="9" type="ORF">NYF23_06360</name>
</gene>
<evidence type="ECO:0000256" key="5">
    <source>
        <dbReference type="ARBA" id="ARBA00022801"/>
    </source>
</evidence>
<dbReference type="InterPro" id="IPR017782">
    <property type="entry name" value="Hydroxyacylglutathione_Hdrlase"/>
</dbReference>
<protein>
    <recommendedName>
        <fullName evidence="7">Hydroxyacylglutathione hydrolase</fullName>
        <ecNumber evidence="7">3.1.2.6</ecNumber>
    </recommendedName>
    <alternativeName>
        <fullName evidence="7">Glyoxalase II</fullName>
        <shortName evidence="7">Glx II</shortName>
    </alternativeName>
</protein>
<evidence type="ECO:0000259" key="8">
    <source>
        <dbReference type="SMART" id="SM00849"/>
    </source>
</evidence>
<dbReference type="InterPro" id="IPR001279">
    <property type="entry name" value="Metallo-B-lactamas"/>
</dbReference>
<dbReference type="CDD" id="cd07723">
    <property type="entry name" value="hydroxyacylglutathione_hydrolase_MBL-fold"/>
    <property type="match status" value="1"/>
</dbReference>
<keyword evidence="4 7" id="KW-0479">Metal-binding</keyword>
<evidence type="ECO:0000313" key="10">
    <source>
        <dbReference type="Proteomes" id="UP001059934"/>
    </source>
</evidence>
<dbReference type="PANTHER" id="PTHR43705">
    <property type="entry name" value="HYDROXYACYLGLUTATHIONE HYDROLASE"/>
    <property type="match status" value="1"/>
</dbReference>
<dbReference type="Gene3D" id="3.60.15.10">
    <property type="entry name" value="Ribonuclease Z/Hydroxyacylglutathione hydrolase-like"/>
    <property type="match status" value="1"/>
</dbReference>
<comment type="catalytic activity">
    <reaction evidence="1 7">
        <text>an S-(2-hydroxyacyl)glutathione + H2O = a 2-hydroxy carboxylate + glutathione + H(+)</text>
        <dbReference type="Rhea" id="RHEA:21864"/>
        <dbReference type="ChEBI" id="CHEBI:15377"/>
        <dbReference type="ChEBI" id="CHEBI:15378"/>
        <dbReference type="ChEBI" id="CHEBI:57925"/>
        <dbReference type="ChEBI" id="CHEBI:58896"/>
        <dbReference type="ChEBI" id="CHEBI:71261"/>
        <dbReference type="EC" id="3.1.2.6"/>
    </reaction>
</comment>
<comment type="similarity">
    <text evidence="3 7">Belongs to the metallo-beta-lactamase superfamily. Glyoxalase II family.</text>
</comment>
<feature type="binding site" evidence="7">
    <location>
        <position position="114"/>
    </location>
    <ligand>
        <name>Zn(2+)</name>
        <dbReference type="ChEBI" id="CHEBI:29105"/>
        <label>1</label>
    </ligand>
</feature>
<dbReference type="SMART" id="SM00849">
    <property type="entry name" value="Lactamase_B"/>
    <property type="match status" value="1"/>
</dbReference>
<evidence type="ECO:0000256" key="1">
    <source>
        <dbReference type="ARBA" id="ARBA00001623"/>
    </source>
</evidence>
<feature type="binding site" evidence="7">
    <location>
        <position position="60"/>
    </location>
    <ligand>
        <name>Zn(2+)</name>
        <dbReference type="ChEBI" id="CHEBI:29105"/>
        <label>2</label>
    </ligand>
</feature>
<feature type="binding site" evidence="7">
    <location>
        <position position="55"/>
    </location>
    <ligand>
        <name>Zn(2+)</name>
        <dbReference type="ChEBI" id="CHEBI:29105"/>
        <label>1</label>
    </ligand>
</feature>
<evidence type="ECO:0000256" key="4">
    <source>
        <dbReference type="ARBA" id="ARBA00022723"/>
    </source>
</evidence>
<evidence type="ECO:0000256" key="3">
    <source>
        <dbReference type="ARBA" id="ARBA00006759"/>
    </source>
</evidence>
<evidence type="ECO:0000313" key="9">
    <source>
        <dbReference type="EMBL" id="UVW36225.1"/>
    </source>
</evidence>
<feature type="binding site" evidence="7">
    <location>
        <position position="136"/>
    </location>
    <ligand>
        <name>Zn(2+)</name>
        <dbReference type="ChEBI" id="CHEBI:29105"/>
        <label>2</label>
    </ligand>
</feature>
<proteinExistence type="inferred from homology"/>
<keyword evidence="10" id="KW-1185">Reference proteome</keyword>
<evidence type="ECO:0000256" key="6">
    <source>
        <dbReference type="ARBA" id="ARBA00022833"/>
    </source>
</evidence>
<dbReference type="Pfam" id="PF00753">
    <property type="entry name" value="Lactamase_B"/>
    <property type="match status" value="1"/>
</dbReference>
<feature type="binding site" evidence="7">
    <location>
        <position position="57"/>
    </location>
    <ligand>
        <name>Zn(2+)</name>
        <dbReference type="ChEBI" id="CHEBI:29105"/>
        <label>1</label>
    </ligand>
</feature>
<accession>A0ABY5TS96</accession>
<name>A0ABY5TS96_9GAMM</name>
<dbReference type="SUPFAM" id="SSF56281">
    <property type="entry name" value="Metallo-hydrolase/oxidoreductase"/>
    <property type="match status" value="1"/>
</dbReference>
<feature type="binding site" evidence="7">
    <location>
        <position position="136"/>
    </location>
    <ligand>
        <name>Zn(2+)</name>
        <dbReference type="ChEBI" id="CHEBI:29105"/>
        <label>1</label>
    </ligand>
</feature>
<comment type="cofactor">
    <cofactor evidence="7">
        <name>Zn(2+)</name>
        <dbReference type="ChEBI" id="CHEBI:29105"/>
    </cofactor>
    <text evidence="7">Binds 2 Zn(2+) ions per subunit.</text>
</comment>
<dbReference type="Pfam" id="PF16123">
    <property type="entry name" value="HAGH_C"/>
    <property type="match status" value="1"/>
</dbReference>
<feature type="domain" description="Metallo-beta-lactamase" evidence="8">
    <location>
        <begin position="13"/>
        <end position="175"/>
    </location>
</feature>
<dbReference type="Proteomes" id="UP001059934">
    <property type="component" value="Chromosome"/>
</dbReference>
<dbReference type="EC" id="3.1.2.6" evidence="7"/>
<feature type="binding site" evidence="7">
    <location>
        <position position="175"/>
    </location>
    <ligand>
        <name>Zn(2+)</name>
        <dbReference type="ChEBI" id="CHEBI:29105"/>
        <label>2</label>
    </ligand>
</feature>
<comment type="function">
    <text evidence="7">Thiolesterase that catalyzes the hydrolysis of S-D-lactoyl-glutathione to form glutathione and D-lactic acid.</text>
</comment>
<reference evidence="9" key="1">
    <citation type="submission" date="2022-08" db="EMBL/GenBank/DDBJ databases">
        <title>Catabolic pathway analysis in culturable SAR92 clade bacteria reveals their overlooked roles in DMSP degradation in coastal seas.</title>
        <authorList>
            <person name="He X."/>
            <person name="Zhang X."/>
            <person name="Zhang Y."/>
        </authorList>
    </citation>
    <scope>NUCLEOTIDE SEQUENCE</scope>
    <source>
        <strain evidence="9">H455</strain>
    </source>
</reference>
<dbReference type="InterPro" id="IPR035680">
    <property type="entry name" value="Clx_II_MBL"/>
</dbReference>
<dbReference type="HAMAP" id="MF_01374">
    <property type="entry name" value="Glyoxalase_2"/>
    <property type="match status" value="1"/>
</dbReference>
<dbReference type="InterPro" id="IPR050110">
    <property type="entry name" value="Glyoxalase_II_hydrolase"/>
</dbReference>
<organism evidence="9 10">
    <name type="scientific">SAR92 clade bacterium H455</name>
    <dbReference type="NCBI Taxonomy" id="2974818"/>
    <lineage>
        <taxon>Bacteria</taxon>
        <taxon>Pseudomonadati</taxon>
        <taxon>Pseudomonadota</taxon>
        <taxon>Gammaproteobacteria</taxon>
        <taxon>Cellvibrionales</taxon>
        <taxon>Porticoccaceae</taxon>
        <taxon>SAR92 clade</taxon>
    </lineage>
</organism>
<dbReference type="PANTHER" id="PTHR43705:SF1">
    <property type="entry name" value="HYDROXYACYLGLUTATHIONE HYDROLASE GLOB"/>
    <property type="match status" value="1"/>
</dbReference>
<evidence type="ECO:0000256" key="2">
    <source>
        <dbReference type="ARBA" id="ARBA00004963"/>
    </source>
</evidence>
<comment type="pathway">
    <text evidence="2 7">Secondary metabolite metabolism; methylglyoxal degradation; (R)-lactate from methylglyoxal: step 2/2.</text>
</comment>
<dbReference type="InterPro" id="IPR032282">
    <property type="entry name" value="HAGH_C"/>
</dbReference>
<dbReference type="EMBL" id="CP103416">
    <property type="protein sequence ID" value="UVW36225.1"/>
    <property type="molecule type" value="Genomic_DNA"/>
</dbReference>
<dbReference type="InterPro" id="IPR036866">
    <property type="entry name" value="RibonucZ/Hydroxyglut_hydro"/>
</dbReference>